<dbReference type="GO" id="GO:0016757">
    <property type="term" value="F:glycosyltransferase activity"/>
    <property type="evidence" value="ECO:0007669"/>
    <property type="project" value="UniProtKB-KW"/>
</dbReference>
<keyword evidence="1" id="KW-0328">Glycosyltransferase</keyword>
<evidence type="ECO:0000313" key="5">
    <source>
        <dbReference type="EMBL" id="GII02717.1"/>
    </source>
</evidence>
<dbReference type="AlphaFoldDB" id="A0A8J3SYB7"/>
<organism evidence="5 6">
    <name type="scientific">Planobispora takensis</name>
    <dbReference type="NCBI Taxonomy" id="1367882"/>
    <lineage>
        <taxon>Bacteria</taxon>
        <taxon>Bacillati</taxon>
        <taxon>Actinomycetota</taxon>
        <taxon>Actinomycetes</taxon>
        <taxon>Streptosporangiales</taxon>
        <taxon>Streptosporangiaceae</taxon>
        <taxon>Planobispora</taxon>
    </lineage>
</organism>
<dbReference type="Gene3D" id="3.40.50.2000">
    <property type="entry name" value="Glycogen Phosphorylase B"/>
    <property type="match status" value="2"/>
</dbReference>
<dbReference type="Proteomes" id="UP000634476">
    <property type="component" value="Unassembled WGS sequence"/>
</dbReference>
<evidence type="ECO:0000256" key="2">
    <source>
        <dbReference type="ARBA" id="ARBA00022679"/>
    </source>
</evidence>
<dbReference type="SUPFAM" id="SSF53756">
    <property type="entry name" value="UDP-Glycosyltransferase/glycogen phosphorylase"/>
    <property type="match status" value="1"/>
</dbReference>
<dbReference type="EMBL" id="BOOK01000034">
    <property type="protein sequence ID" value="GII02717.1"/>
    <property type="molecule type" value="Genomic_DNA"/>
</dbReference>
<evidence type="ECO:0000313" key="6">
    <source>
        <dbReference type="Proteomes" id="UP000634476"/>
    </source>
</evidence>
<evidence type="ECO:0000259" key="4">
    <source>
        <dbReference type="Pfam" id="PF13439"/>
    </source>
</evidence>
<keyword evidence="2 5" id="KW-0808">Transferase</keyword>
<gene>
    <name evidence="5" type="ORF">Pta02_47250</name>
</gene>
<feature type="domain" description="Glycosyl transferase family 1" evidence="3">
    <location>
        <begin position="180"/>
        <end position="312"/>
    </location>
</feature>
<proteinExistence type="predicted"/>
<protein>
    <submittedName>
        <fullName evidence="5">Glycosyl transferase</fullName>
    </submittedName>
</protein>
<comment type="caution">
    <text evidence="5">The sequence shown here is derived from an EMBL/GenBank/DDBJ whole genome shotgun (WGS) entry which is preliminary data.</text>
</comment>
<dbReference type="PANTHER" id="PTHR45947:SF3">
    <property type="entry name" value="SULFOQUINOVOSYL TRANSFERASE SQD2"/>
    <property type="match status" value="1"/>
</dbReference>
<dbReference type="InterPro" id="IPR050194">
    <property type="entry name" value="Glycosyltransferase_grp1"/>
</dbReference>
<dbReference type="CDD" id="cd03802">
    <property type="entry name" value="GT4_AviGT4-like"/>
    <property type="match status" value="1"/>
</dbReference>
<name>A0A8J3SYB7_9ACTN</name>
<evidence type="ECO:0000259" key="3">
    <source>
        <dbReference type="Pfam" id="PF00534"/>
    </source>
</evidence>
<reference evidence="5" key="1">
    <citation type="submission" date="2021-01" db="EMBL/GenBank/DDBJ databases">
        <title>Whole genome shotgun sequence of Planobispora takensis NBRC 109077.</title>
        <authorList>
            <person name="Komaki H."/>
            <person name="Tamura T."/>
        </authorList>
    </citation>
    <scope>NUCLEOTIDE SEQUENCE</scope>
    <source>
        <strain evidence="5">NBRC 109077</strain>
    </source>
</reference>
<dbReference type="InterPro" id="IPR028098">
    <property type="entry name" value="Glyco_trans_4-like_N"/>
</dbReference>
<dbReference type="Pfam" id="PF00534">
    <property type="entry name" value="Glycos_transf_1"/>
    <property type="match status" value="1"/>
</dbReference>
<feature type="domain" description="Glycosyltransferase subfamily 4-like N-terminal" evidence="4">
    <location>
        <begin position="32"/>
        <end position="135"/>
    </location>
</feature>
<dbReference type="PANTHER" id="PTHR45947">
    <property type="entry name" value="SULFOQUINOVOSYL TRANSFERASE SQD2"/>
    <property type="match status" value="1"/>
</dbReference>
<dbReference type="GO" id="GO:1901137">
    <property type="term" value="P:carbohydrate derivative biosynthetic process"/>
    <property type="evidence" value="ECO:0007669"/>
    <property type="project" value="UniProtKB-ARBA"/>
</dbReference>
<dbReference type="InterPro" id="IPR001296">
    <property type="entry name" value="Glyco_trans_1"/>
</dbReference>
<dbReference type="Pfam" id="PF13439">
    <property type="entry name" value="Glyco_transf_4"/>
    <property type="match status" value="1"/>
</dbReference>
<dbReference type="RefSeq" id="WP_203877042.1">
    <property type="nucleotide sequence ID" value="NZ_BOOK01000034.1"/>
</dbReference>
<keyword evidence="6" id="KW-1185">Reference proteome</keyword>
<sequence>MLSANDEVPRRTGGMRILMIAPPWYEIPPGGYGGIEAMLAALIGGLSRRGHEVVLVGAGRPGTPARFLPTYDLAPSERIGQAMPELLHAAKARRMTAELEVDIVHDHSMAGPLTAAVRSAPTLVTCHGEVEGELAEYYRAIGGDLSLVAISGAQRRAVRDLNWVGTVHNAVETGSFPFRADKEDWVLWLGRFSHTKGAHTAIDVARAAGRPILLAGKLVEQNEKDYFDEYVRPRLGPGVEYVGQADDTRKRELLAAASCLLFPITWDEPFGMVMIEAMACGTPVVALDRGAVPEVVVDGLTGFVRAEEDELPAAVDAVATLDPHVCRSHVWRKFDVEVMTGGYERIYHRVAAGRDLRLPAAADGLMLG</sequence>
<evidence type="ECO:0000256" key="1">
    <source>
        <dbReference type="ARBA" id="ARBA00022676"/>
    </source>
</evidence>
<accession>A0A8J3SYB7</accession>